<keyword evidence="12" id="KW-0966">Cell projection</keyword>
<evidence type="ECO:0000313" key="12">
    <source>
        <dbReference type="EMBL" id="EAK0451146.1"/>
    </source>
</evidence>
<dbReference type="EMBL" id="AACCWZ010000005">
    <property type="protein sequence ID" value="EAK0451146.1"/>
    <property type="molecule type" value="Genomic_DNA"/>
</dbReference>
<comment type="caution">
    <text evidence="12">The sequence shown here is derived from an EMBL/GenBank/DDBJ whole genome shotgun (WGS) entry which is preliminary data.</text>
</comment>
<protein>
    <recommendedName>
        <fullName evidence="10">Flagellar protein FliL</fullName>
    </recommendedName>
</protein>
<dbReference type="InterPro" id="IPR005503">
    <property type="entry name" value="FliL"/>
</dbReference>
<dbReference type="PANTHER" id="PTHR35091:SF2">
    <property type="entry name" value="FLAGELLAR PROTEIN FLIL"/>
    <property type="match status" value="1"/>
</dbReference>
<evidence type="ECO:0000256" key="6">
    <source>
        <dbReference type="ARBA" id="ARBA00022692"/>
    </source>
</evidence>
<comment type="subcellular location">
    <subcellularLocation>
        <location evidence="2">Cell membrane</location>
        <topology evidence="2">Single-pass membrane protein</topology>
    </subcellularLocation>
</comment>
<evidence type="ECO:0000313" key="13">
    <source>
        <dbReference type="Proteomes" id="UP000405656"/>
    </source>
</evidence>
<keyword evidence="6 10" id="KW-0812">Transmembrane</keyword>
<evidence type="ECO:0000256" key="9">
    <source>
        <dbReference type="ARBA" id="ARBA00023136"/>
    </source>
</evidence>
<dbReference type="Proteomes" id="UP000405656">
    <property type="component" value="Unassembled WGS sequence"/>
</dbReference>
<dbReference type="NCBIfam" id="NF006283">
    <property type="entry name" value="PRK08455.1"/>
    <property type="match status" value="1"/>
</dbReference>
<evidence type="ECO:0000256" key="7">
    <source>
        <dbReference type="ARBA" id="ARBA00022779"/>
    </source>
</evidence>
<evidence type="ECO:0000256" key="11">
    <source>
        <dbReference type="SAM" id="MobiDB-lite"/>
    </source>
</evidence>
<organism evidence="12 13">
    <name type="scientific">Campylobacter lari</name>
    <dbReference type="NCBI Taxonomy" id="201"/>
    <lineage>
        <taxon>Bacteria</taxon>
        <taxon>Pseudomonadati</taxon>
        <taxon>Campylobacterota</taxon>
        <taxon>Epsilonproteobacteria</taxon>
        <taxon>Campylobacterales</taxon>
        <taxon>Campylobacteraceae</taxon>
        <taxon>Campylobacter</taxon>
    </lineage>
</organism>
<evidence type="ECO:0000256" key="10">
    <source>
        <dbReference type="RuleBase" id="RU364125"/>
    </source>
</evidence>
<comment type="similarity">
    <text evidence="3 10">Belongs to the FliL family.</text>
</comment>
<feature type="compositionally biased region" description="Low complexity" evidence="11">
    <location>
        <begin position="50"/>
        <end position="68"/>
    </location>
</feature>
<sequence>MADDMIDEQGESKKKGGNTLVIIIVVFLFVFLLVIIGAIAYLMFSGNSEENPAPQEEQQAQQATTPAPKKTNSVAARGSDYANIGVMYPLAPFTLNLLSDGGARYVKCTIQLEQNVETLTPELDKKSAIIRDIIIRTLTSKTFEEVSTTKGKERLKDELTGKINEVLTDGFIKNIYFTDFVVS</sequence>
<dbReference type="RefSeq" id="WP_263669177.1">
    <property type="nucleotide sequence ID" value="NZ_AP028378.1"/>
</dbReference>
<keyword evidence="12" id="KW-0969">Cilium</keyword>
<evidence type="ECO:0000256" key="3">
    <source>
        <dbReference type="ARBA" id="ARBA00008281"/>
    </source>
</evidence>
<dbReference type="Pfam" id="PF03748">
    <property type="entry name" value="FliL"/>
    <property type="match status" value="1"/>
</dbReference>
<dbReference type="AlphaFoldDB" id="A0A825SGJ9"/>
<evidence type="ECO:0000256" key="8">
    <source>
        <dbReference type="ARBA" id="ARBA00022989"/>
    </source>
</evidence>
<dbReference type="GO" id="GO:0071978">
    <property type="term" value="P:bacterial-type flagellum-dependent swarming motility"/>
    <property type="evidence" value="ECO:0007669"/>
    <property type="project" value="TreeGrafter"/>
</dbReference>
<dbReference type="PANTHER" id="PTHR35091">
    <property type="entry name" value="FLAGELLAR PROTEIN FLIL"/>
    <property type="match status" value="1"/>
</dbReference>
<keyword evidence="7 10" id="KW-0283">Flagellar rotation</keyword>
<keyword evidence="4 10" id="KW-1003">Cell membrane</keyword>
<evidence type="ECO:0000256" key="2">
    <source>
        <dbReference type="ARBA" id="ARBA00004162"/>
    </source>
</evidence>
<dbReference type="GO" id="GO:0005886">
    <property type="term" value="C:plasma membrane"/>
    <property type="evidence" value="ECO:0007669"/>
    <property type="project" value="UniProtKB-SubCell"/>
</dbReference>
<feature type="region of interest" description="Disordered" evidence="11">
    <location>
        <begin position="50"/>
        <end position="74"/>
    </location>
</feature>
<proteinExistence type="inferred from homology"/>
<feature type="transmembrane region" description="Helical" evidence="10">
    <location>
        <begin position="20"/>
        <end position="44"/>
    </location>
</feature>
<keyword evidence="12" id="KW-0282">Flagellum</keyword>
<comment type="function">
    <text evidence="1 10">Controls the rotational direction of flagella during chemotaxis.</text>
</comment>
<keyword evidence="9 10" id="KW-0472">Membrane</keyword>
<evidence type="ECO:0000256" key="5">
    <source>
        <dbReference type="ARBA" id="ARBA00022500"/>
    </source>
</evidence>
<accession>A0A825SGJ9</accession>
<name>A0A825SGJ9_CAMLA</name>
<keyword evidence="5 10" id="KW-0145">Chemotaxis</keyword>
<evidence type="ECO:0000256" key="4">
    <source>
        <dbReference type="ARBA" id="ARBA00022475"/>
    </source>
</evidence>
<dbReference type="GO" id="GO:0006935">
    <property type="term" value="P:chemotaxis"/>
    <property type="evidence" value="ECO:0007669"/>
    <property type="project" value="UniProtKB-KW"/>
</dbReference>
<keyword evidence="8 10" id="KW-1133">Transmembrane helix</keyword>
<evidence type="ECO:0000256" key="1">
    <source>
        <dbReference type="ARBA" id="ARBA00002254"/>
    </source>
</evidence>
<gene>
    <name evidence="12" type="primary">fliL</name>
    <name evidence="12" type="ORF">YZ36_04035</name>
</gene>
<reference evidence="12 13" key="1">
    <citation type="submission" date="2018-05" db="EMBL/GenBank/DDBJ databases">
        <authorList>
            <consortium name="PulseNet: The National Subtyping Network for Foodborne Disease Surveillance"/>
            <person name="Tarr C.L."/>
            <person name="Trees E."/>
            <person name="Katz L.S."/>
            <person name="Carleton-Romer H.A."/>
            <person name="Stroika S."/>
            <person name="Kucerova Z."/>
            <person name="Roache K.F."/>
            <person name="Sabol A.L."/>
            <person name="Besser J."/>
            <person name="Gerner-Smidt P."/>
        </authorList>
    </citation>
    <scope>NUCLEOTIDE SEQUENCE [LARGE SCALE GENOMIC DNA]</scope>
    <source>
        <strain evidence="12 13">20110455</strain>
    </source>
</reference>
<dbReference type="GO" id="GO:0009425">
    <property type="term" value="C:bacterial-type flagellum basal body"/>
    <property type="evidence" value="ECO:0007669"/>
    <property type="project" value="InterPro"/>
</dbReference>